<dbReference type="AlphaFoldDB" id="M2T7I7"/>
<keyword evidence="4" id="KW-1185">Reference proteome</keyword>
<name>M2T7I7_9SPHN</name>
<dbReference type="Pfam" id="PF23666">
    <property type="entry name" value="Rcc01698_C"/>
    <property type="match status" value="1"/>
</dbReference>
<dbReference type="PATRIC" id="fig|1234595.3.peg.2213"/>
<evidence type="ECO:0000313" key="3">
    <source>
        <dbReference type="EMBL" id="EMD82489.1"/>
    </source>
</evidence>
<gene>
    <name evidence="3" type="ORF">C725_2210</name>
</gene>
<feature type="domain" description="Tip attachment protein J" evidence="1">
    <location>
        <begin position="235"/>
        <end position="385"/>
    </location>
</feature>
<dbReference type="OrthoDB" id="8445115at2"/>
<accession>M2T7I7</accession>
<dbReference type="InterPro" id="IPR032876">
    <property type="entry name" value="J_dom"/>
</dbReference>
<evidence type="ECO:0000259" key="1">
    <source>
        <dbReference type="Pfam" id="PF13550"/>
    </source>
</evidence>
<feature type="domain" description="Rcc01698-like C-terminal" evidence="2">
    <location>
        <begin position="486"/>
        <end position="579"/>
    </location>
</feature>
<reference evidence="3 4" key="1">
    <citation type="journal article" date="2013" name="Genome Announc.">
        <title>Draft Genome Sequence of Strain JLT2015T, Belonging to the Family Sphingomonadaceae of the Alphaproteobacteria.</title>
        <authorList>
            <person name="Tang K."/>
            <person name="Liu K."/>
            <person name="Li S."/>
            <person name="Jiao N."/>
        </authorList>
    </citation>
    <scope>NUCLEOTIDE SEQUENCE [LARGE SCALE GENOMIC DNA]</scope>
    <source>
        <strain evidence="3 4">JLT2015</strain>
    </source>
</reference>
<proteinExistence type="predicted"/>
<evidence type="ECO:0000259" key="2">
    <source>
        <dbReference type="Pfam" id="PF23666"/>
    </source>
</evidence>
<protein>
    <submittedName>
        <fullName evidence="3">Host specificity protein</fullName>
    </submittedName>
</protein>
<evidence type="ECO:0000313" key="4">
    <source>
        <dbReference type="Proteomes" id="UP000011717"/>
    </source>
</evidence>
<dbReference type="RefSeq" id="WP_008602815.1">
    <property type="nucleotide sequence ID" value="NZ_AMRV01000007.1"/>
</dbReference>
<comment type="caution">
    <text evidence="3">The sequence shown here is derived from an EMBL/GenBank/DDBJ whole genome shotgun (WGS) entry which is preliminary data.</text>
</comment>
<organism evidence="3 4">
    <name type="scientific">Pacificimonas flava</name>
    <dbReference type="NCBI Taxonomy" id="1234595"/>
    <lineage>
        <taxon>Bacteria</taxon>
        <taxon>Pseudomonadati</taxon>
        <taxon>Pseudomonadota</taxon>
        <taxon>Alphaproteobacteria</taxon>
        <taxon>Sphingomonadales</taxon>
        <taxon>Sphingosinicellaceae</taxon>
        <taxon>Pacificimonas</taxon>
    </lineage>
</organism>
<dbReference type="InterPro" id="IPR056490">
    <property type="entry name" value="Rcc01698_C"/>
</dbReference>
<sequence>MATLLLSAAGTLVAGPIGGAVGSLIGARVDSHLLDRGGNREGPRLSDLSVQSGDYGAPLARHYGVMRSAGTLIWSDGLRETAHRSGGGKKSGGRTTSYSYSASFAVALAGRRIDGVGRIWADGKLLRGAAGDMRSGGRVRVYDGSERQTPDTLIEAALGPGHAPAFRGLAYAVFEDLELADFANRIPNLSFEIFAGSAAPETIVEDLGAACDVEMSASRLTGDMTGFSAASHSALKDLLGVLAPIVPHKVLASPVGLHIAGPAETKAWEVSPSDLVGGETIGERRRDVRSAASGSPGILTLAAADPDRDFQPGVQRSFRVGARQAGVRHIELPVSLHAGRAKQVAEACLRRLWDRRRSGELRLPFHHIHLAPNDAIRLSDGSEWTVTGTEIAGFTVTLSVEQRVGAGPQTPPAADGGTPRVEADIPQGETVTRVFELPPMDGDPDSSIRLRIAAGGRSPGWRYAEIWASLDAEESWRSIGVISTAAKMGRVSAVPMSADSSFWDMQSSVIVDMLDDQALENASRNAVLSGANLAKVGDELLQFCRAEEIAPRRWRLSELLRGRRGTEAAMATHVEGEAFLLLEPEAIMPFDVPLDRLGGTIHIKAAGPADSLPLVPVEAVTISGANLRPLSPVHIHMRRGADAGLNVCWIRRSRRGFGWPDHVDVPLAEGRERYRLRLSSQNGTAEYLVDEPQFALSAADQIATFGAPVTGGTLAVSQLSDLVGDGPETVFEF</sequence>
<dbReference type="EMBL" id="AMRV01000007">
    <property type="protein sequence ID" value="EMD82489.1"/>
    <property type="molecule type" value="Genomic_DNA"/>
</dbReference>
<dbReference type="Pfam" id="PF13550">
    <property type="entry name" value="Phage-tail_3"/>
    <property type="match status" value="1"/>
</dbReference>
<dbReference type="Proteomes" id="UP000011717">
    <property type="component" value="Unassembled WGS sequence"/>
</dbReference>